<feature type="compositionally biased region" description="Basic and acidic residues" evidence="1">
    <location>
        <begin position="103"/>
        <end position="112"/>
    </location>
</feature>
<gene>
    <name evidence="3" type="ORF">A11K_0116075</name>
</gene>
<evidence type="ECO:0000313" key="3">
    <source>
        <dbReference type="EMBL" id="KFA01396.1"/>
    </source>
</evidence>
<dbReference type="RefSeq" id="WP_010364330.1">
    <property type="nucleotide sequence ID" value="NZ_AKBN02000035.1"/>
</dbReference>
<feature type="signal peptide" evidence="2">
    <location>
        <begin position="1"/>
        <end position="21"/>
    </location>
</feature>
<feature type="region of interest" description="Disordered" evidence="1">
    <location>
        <begin position="91"/>
        <end position="112"/>
    </location>
</feature>
<accession>A0A836P189</accession>
<dbReference type="AlphaFoldDB" id="A0A836P189"/>
<dbReference type="PROSITE" id="PS51257">
    <property type="entry name" value="PROKAR_LIPOPROTEIN"/>
    <property type="match status" value="1"/>
</dbReference>
<dbReference type="EMBL" id="AKBN01000961">
    <property type="protein sequence ID" value="KFA01396.1"/>
    <property type="molecule type" value="Genomic_DNA"/>
</dbReference>
<organism evidence="3">
    <name type="scientific">Xanthomonas vasicola pv. vasculorum NCPPB 890</name>
    <dbReference type="NCBI Taxonomy" id="1184265"/>
    <lineage>
        <taxon>Bacteria</taxon>
        <taxon>Pseudomonadati</taxon>
        <taxon>Pseudomonadota</taxon>
        <taxon>Gammaproteobacteria</taxon>
        <taxon>Lysobacterales</taxon>
        <taxon>Lysobacteraceae</taxon>
        <taxon>Xanthomonas</taxon>
    </lineage>
</organism>
<protein>
    <submittedName>
        <fullName evidence="3">Uncharacterized protein</fullName>
    </submittedName>
</protein>
<feature type="chain" id="PRO_5043758826" evidence="2">
    <location>
        <begin position="22"/>
        <end position="112"/>
    </location>
</feature>
<name>A0A836P189_XANVA</name>
<reference evidence="3" key="1">
    <citation type="submission" date="2012-05" db="EMBL/GenBank/DDBJ databases">
        <authorList>
            <person name="Studholme D.J."/>
            <person name="Wasukira A."/>
            <person name="Grant M."/>
        </authorList>
    </citation>
    <scope>NUCLEOTIDE SEQUENCE [LARGE SCALE GENOMIC DNA]</scope>
    <source>
        <strain evidence="3">NCPPB 890</strain>
    </source>
</reference>
<evidence type="ECO:0000256" key="2">
    <source>
        <dbReference type="SAM" id="SignalP"/>
    </source>
</evidence>
<proteinExistence type="predicted"/>
<sequence length="112" mass="12393">MMKWMGTALAAALLVSGCAKVEGEKFVGHWVNLQSQDETMDIERNGETFMVRSTTPKFFSRQPKTESYPAVYKDGALQVTNDGETVNFAIDESNGHLNTGGEQYERVPAKSN</sequence>
<comment type="caution">
    <text evidence="3">The sequence shown here is derived from an EMBL/GenBank/DDBJ whole genome shotgun (WGS) entry which is preliminary data.</text>
</comment>
<evidence type="ECO:0000256" key="1">
    <source>
        <dbReference type="SAM" id="MobiDB-lite"/>
    </source>
</evidence>
<keyword evidence="2" id="KW-0732">Signal</keyword>